<organism evidence="1 2">
    <name type="scientific">Ixodes persulcatus</name>
    <name type="common">Taiga tick</name>
    <dbReference type="NCBI Taxonomy" id="34615"/>
    <lineage>
        <taxon>Eukaryota</taxon>
        <taxon>Metazoa</taxon>
        <taxon>Ecdysozoa</taxon>
        <taxon>Arthropoda</taxon>
        <taxon>Chelicerata</taxon>
        <taxon>Arachnida</taxon>
        <taxon>Acari</taxon>
        <taxon>Parasitiformes</taxon>
        <taxon>Ixodida</taxon>
        <taxon>Ixodoidea</taxon>
        <taxon>Ixodidae</taxon>
        <taxon>Ixodinae</taxon>
        <taxon>Ixodes</taxon>
    </lineage>
</organism>
<evidence type="ECO:0000313" key="1">
    <source>
        <dbReference type="EMBL" id="KAG0431982.1"/>
    </source>
</evidence>
<evidence type="ECO:0000313" key="2">
    <source>
        <dbReference type="Proteomes" id="UP000805193"/>
    </source>
</evidence>
<keyword evidence="2" id="KW-1185">Reference proteome</keyword>
<gene>
    <name evidence="1" type="ORF">HPB47_021296</name>
</gene>
<proteinExistence type="predicted"/>
<protein>
    <submittedName>
        <fullName evidence="1">Uncharacterized protein</fullName>
    </submittedName>
</protein>
<comment type="caution">
    <text evidence="1">The sequence shown here is derived from an EMBL/GenBank/DDBJ whole genome shotgun (WGS) entry which is preliminary data.</text>
</comment>
<name>A0AC60QE02_IXOPE</name>
<dbReference type="EMBL" id="JABSTQ010009183">
    <property type="protein sequence ID" value="KAG0431982.1"/>
    <property type="molecule type" value="Genomic_DNA"/>
</dbReference>
<dbReference type="Proteomes" id="UP000805193">
    <property type="component" value="Unassembled WGS sequence"/>
</dbReference>
<sequence length="342" mass="37370">MYSVIHDESTKSAKQSKRRKECSSSGPVNARPTMFTAGPNYGKLKTNLRLAINRLKLLERKKTELAQKARKEIAEHLASGKHERARIRVEHIIREDYLVEAMELVEVYCDLLLARFGLLQQMKTLDEGLTEAVSSLLWVAPRLQADVAELKAVADQLALKYGKPYASAARDNGLSTVSSKLMHKLSVQAPPRILVEQYLVEIAKSHDVPYEPDQEVLAEQTAGNQPESPPLLIDLGAAARPPGFVAAPFPPFMPGTAPPGSLVDPPPVPMAPPSAMPSFPAVNPHTVGFGEAGPPAYNAATMGGFPELPSVPASSLPKPSSKEEELDFDDLTRRFEELKKRK</sequence>
<accession>A0AC60QE02</accession>
<reference evidence="1 2" key="1">
    <citation type="journal article" date="2020" name="Cell">
        <title>Large-Scale Comparative Analyses of Tick Genomes Elucidate Their Genetic Diversity and Vector Capacities.</title>
        <authorList>
            <consortium name="Tick Genome and Microbiome Consortium (TIGMIC)"/>
            <person name="Jia N."/>
            <person name="Wang J."/>
            <person name="Shi W."/>
            <person name="Du L."/>
            <person name="Sun Y."/>
            <person name="Zhan W."/>
            <person name="Jiang J.F."/>
            <person name="Wang Q."/>
            <person name="Zhang B."/>
            <person name="Ji P."/>
            <person name="Bell-Sakyi L."/>
            <person name="Cui X.M."/>
            <person name="Yuan T.T."/>
            <person name="Jiang B.G."/>
            <person name="Yang W.F."/>
            <person name="Lam T.T."/>
            <person name="Chang Q.C."/>
            <person name="Ding S.J."/>
            <person name="Wang X.J."/>
            <person name="Zhu J.G."/>
            <person name="Ruan X.D."/>
            <person name="Zhao L."/>
            <person name="Wei J.T."/>
            <person name="Ye R.Z."/>
            <person name="Que T.C."/>
            <person name="Du C.H."/>
            <person name="Zhou Y.H."/>
            <person name="Cheng J.X."/>
            <person name="Dai P.F."/>
            <person name="Guo W.B."/>
            <person name="Han X.H."/>
            <person name="Huang E.J."/>
            <person name="Li L.F."/>
            <person name="Wei W."/>
            <person name="Gao Y.C."/>
            <person name="Liu J.Z."/>
            <person name="Shao H.Z."/>
            <person name="Wang X."/>
            <person name="Wang C.C."/>
            <person name="Yang T.C."/>
            <person name="Huo Q.B."/>
            <person name="Li W."/>
            <person name="Chen H.Y."/>
            <person name="Chen S.E."/>
            <person name="Zhou L.G."/>
            <person name="Ni X.B."/>
            <person name="Tian J.H."/>
            <person name="Sheng Y."/>
            <person name="Liu T."/>
            <person name="Pan Y.S."/>
            <person name="Xia L.Y."/>
            <person name="Li J."/>
            <person name="Zhao F."/>
            <person name="Cao W.C."/>
        </authorList>
    </citation>
    <scope>NUCLEOTIDE SEQUENCE [LARGE SCALE GENOMIC DNA]</scope>
    <source>
        <strain evidence="1">Iper-2018</strain>
    </source>
</reference>